<feature type="region of interest" description="Disordered" evidence="2">
    <location>
        <begin position="333"/>
        <end position="360"/>
    </location>
</feature>
<evidence type="ECO:0000313" key="4">
    <source>
        <dbReference type="EMBL" id="KAF8890557.1"/>
    </source>
</evidence>
<name>A0A9P5TLC9_GYMJU</name>
<evidence type="ECO:0000313" key="5">
    <source>
        <dbReference type="Proteomes" id="UP000724874"/>
    </source>
</evidence>
<sequence length="533" mass="57992">MSGDNHQPITFSQHAEFDLPAACTPPITIPYNVQLLRCWCFDAHTLISRIALLPGAGAMKCFFVLFLTLTSLLSTVLSIGLTVQPETVVGAPTLVVWNSDATDVPPIEFDLRFVQAGADAGLAFANIDLNAAGQSGNVLVTFPSAGTILIGCRVGNPPNTFRHEVPSPPLPLLPRRPVGFSHSSYADTHRFLSIIDGLIDIYERHGYKYLIITYLVICVDFRLSCTPACLSLKKPANVTAIVAGILGAFVLIALLIALFLFLRHRRRQQEKFLQDQRISFHKELMVQRRERALPSVPSSLASSSEVSLPRSLRPGAPPKIDVDLEYGFPLPPSSPSIVSTRGSRERASGPGRVPPSPIIGHLTPYVIDRALGSGQVPPSPINAHLSPHPTRLGSGHIVPSPKGPRPSLKIKKTEQQSITVTPPLRSAPVVATSPSTTTKPVSAAAAASVSSRTAKRTRRQRQITGRISMLSKQMAEVKASFDGEEEEGKRAEHKRVLEDMQREMVWLRDQEEGAWALGLTDVSPPGWARYMTP</sequence>
<evidence type="ECO:0000256" key="2">
    <source>
        <dbReference type="SAM" id="MobiDB-lite"/>
    </source>
</evidence>
<feature type="transmembrane region" description="Helical" evidence="3">
    <location>
        <begin position="62"/>
        <end position="83"/>
    </location>
</feature>
<evidence type="ECO:0000256" key="3">
    <source>
        <dbReference type="SAM" id="Phobius"/>
    </source>
</evidence>
<protein>
    <submittedName>
        <fullName evidence="4">Uncharacterized protein</fullName>
    </submittedName>
</protein>
<keyword evidence="5" id="KW-1185">Reference proteome</keyword>
<dbReference type="AlphaFoldDB" id="A0A9P5TLC9"/>
<accession>A0A9P5TLC9</accession>
<comment type="caution">
    <text evidence="4">The sequence shown here is derived from an EMBL/GenBank/DDBJ whole genome shotgun (WGS) entry which is preliminary data.</text>
</comment>
<dbReference type="Proteomes" id="UP000724874">
    <property type="component" value="Unassembled WGS sequence"/>
</dbReference>
<dbReference type="EMBL" id="JADNYJ010000075">
    <property type="protein sequence ID" value="KAF8890557.1"/>
    <property type="molecule type" value="Genomic_DNA"/>
</dbReference>
<feature type="coiled-coil region" evidence="1">
    <location>
        <begin position="483"/>
        <end position="510"/>
    </location>
</feature>
<keyword evidence="3" id="KW-1133">Transmembrane helix</keyword>
<organism evidence="4 5">
    <name type="scientific">Gymnopilus junonius</name>
    <name type="common">Spectacular rustgill mushroom</name>
    <name type="synonym">Gymnopilus spectabilis subsp. junonius</name>
    <dbReference type="NCBI Taxonomy" id="109634"/>
    <lineage>
        <taxon>Eukaryota</taxon>
        <taxon>Fungi</taxon>
        <taxon>Dikarya</taxon>
        <taxon>Basidiomycota</taxon>
        <taxon>Agaricomycotina</taxon>
        <taxon>Agaricomycetes</taxon>
        <taxon>Agaricomycetidae</taxon>
        <taxon>Agaricales</taxon>
        <taxon>Agaricineae</taxon>
        <taxon>Hymenogastraceae</taxon>
        <taxon>Gymnopilus</taxon>
    </lineage>
</organism>
<reference evidence="4" key="1">
    <citation type="submission" date="2020-11" db="EMBL/GenBank/DDBJ databases">
        <authorList>
            <consortium name="DOE Joint Genome Institute"/>
            <person name="Ahrendt S."/>
            <person name="Riley R."/>
            <person name="Andreopoulos W."/>
            <person name="LaButti K."/>
            <person name="Pangilinan J."/>
            <person name="Ruiz-duenas F.J."/>
            <person name="Barrasa J.M."/>
            <person name="Sanchez-Garcia M."/>
            <person name="Camarero S."/>
            <person name="Miyauchi S."/>
            <person name="Serrano A."/>
            <person name="Linde D."/>
            <person name="Babiker R."/>
            <person name="Drula E."/>
            <person name="Ayuso-Fernandez I."/>
            <person name="Pacheco R."/>
            <person name="Padilla G."/>
            <person name="Ferreira P."/>
            <person name="Barriuso J."/>
            <person name="Kellner H."/>
            <person name="Castanera R."/>
            <person name="Alfaro M."/>
            <person name="Ramirez L."/>
            <person name="Pisabarro A.G."/>
            <person name="Kuo A."/>
            <person name="Tritt A."/>
            <person name="Lipzen A."/>
            <person name="He G."/>
            <person name="Yan M."/>
            <person name="Ng V."/>
            <person name="Cullen D."/>
            <person name="Martin F."/>
            <person name="Rosso M.-N."/>
            <person name="Henrissat B."/>
            <person name="Hibbett D."/>
            <person name="Martinez A.T."/>
            <person name="Grigoriev I.V."/>
        </authorList>
    </citation>
    <scope>NUCLEOTIDE SEQUENCE</scope>
    <source>
        <strain evidence="4">AH 44721</strain>
    </source>
</reference>
<feature type="transmembrane region" description="Helical" evidence="3">
    <location>
        <begin position="238"/>
        <end position="262"/>
    </location>
</feature>
<proteinExistence type="predicted"/>
<keyword evidence="3" id="KW-0472">Membrane</keyword>
<evidence type="ECO:0000256" key="1">
    <source>
        <dbReference type="SAM" id="Coils"/>
    </source>
</evidence>
<dbReference type="OrthoDB" id="3056290at2759"/>
<keyword evidence="3" id="KW-0812">Transmembrane</keyword>
<keyword evidence="1" id="KW-0175">Coiled coil</keyword>
<gene>
    <name evidence="4" type="ORF">CPB84DRAFT_1849138</name>
</gene>